<dbReference type="Proteomes" id="UP000708208">
    <property type="component" value="Unassembled WGS sequence"/>
</dbReference>
<dbReference type="EMBL" id="CAJVCH010570296">
    <property type="protein sequence ID" value="CAG7834585.1"/>
    <property type="molecule type" value="Genomic_DNA"/>
</dbReference>
<keyword evidence="3" id="KW-1185">Reference proteome</keyword>
<feature type="signal peptide" evidence="1">
    <location>
        <begin position="1"/>
        <end position="17"/>
    </location>
</feature>
<sequence>MKLVILTVFLIFVTVKASPLDSAEVKTDTSVPANDISNYPTRFTTDQIRGSIACSEQRKSIYFTERWLKLAHVCVDPELWGPEEGKRDTNCKFFCQGYSVGILDKTGHPTKESYDRYIDLSVSEEHRAKAKEIVHECLDTMANKIDLADPKCVGAGEFNKCVFRIFTISC</sequence>
<evidence type="ECO:0000313" key="3">
    <source>
        <dbReference type="Proteomes" id="UP000708208"/>
    </source>
</evidence>
<name>A0A8J2PS41_9HEXA</name>
<protein>
    <submittedName>
        <fullName evidence="2">Uncharacterized protein</fullName>
    </submittedName>
</protein>
<keyword evidence="1" id="KW-0732">Signal</keyword>
<gene>
    <name evidence="2" type="ORF">AFUS01_LOCUS44074</name>
</gene>
<organism evidence="2 3">
    <name type="scientific">Allacma fusca</name>
    <dbReference type="NCBI Taxonomy" id="39272"/>
    <lineage>
        <taxon>Eukaryota</taxon>
        <taxon>Metazoa</taxon>
        <taxon>Ecdysozoa</taxon>
        <taxon>Arthropoda</taxon>
        <taxon>Hexapoda</taxon>
        <taxon>Collembola</taxon>
        <taxon>Symphypleona</taxon>
        <taxon>Sminthuridae</taxon>
        <taxon>Allacma</taxon>
    </lineage>
</organism>
<evidence type="ECO:0000313" key="2">
    <source>
        <dbReference type="EMBL" id="CAG7834585.1"/>
    </source>
</evidence>
<comment type="caution">
    <text evidence="2">The sequence shown here is derived from an EMBL/GenBank/DDBJ whole genome shotgun (WGS) entry which is preliminary data.</text>
</comment>
<dbReference type="AlphaFoldDB" id="A0A8J2PS41"/>
<proteinExistence type="predicted"/>
<accession>A0A8J2PS41</accession>
<evidence type="ECO:0000256" key="1">
    <source>
        <dbReference type="SAM" id="SignalP"/>
    </source>
</evidence>
<feature type="chain" id="PRO_5035181247" evidence="1">
    <location>
        <begin position="18"/>
        <end position="170"/>
    </location>
</feature>
<reference evidence="2" key="1">
    <citation type="submission" date="2021-06" db="EMBL/GenBank/DDBJ databases">
        <authorList>
            <person name="Hodson N. C."/>
            <person name="Mongue J. A."/>
            <person name="Jaron S. K."/>
        </authorList>
    </citation>
    <scope>NUCLEOTIDE SEQUENCE</scope>
</reference>